<dbReference type="InterPro" id="IPR017853">
    <property type="entry name" value="GH"/>
</dbReference>
<sequence length="526" mass="61655">MFVLLILLCCPLVISSTTLPYAEWAHYHMIWLSSDRSNQTNIQTMYDTYNRYQIPFGAVNIDSHWSTNFNTFVFDRKKFPSIRQMLDEFRAKNTHIILWMTSFINIDSPNYSYAQEHGFLFNKTLHWWHGNGRLLNYFNPQAVDWWHSQIKILVDTVGPIHAFKADGSDPYIIQVNDSSVTWKQYRTAYYNDTFQILRQLIGPEALIMSRPIDHDEEFSPKDVVFMGWVGDEDATYEGLQTALRYMLESGRKNYVGFGSDIGGYRFDNSSGPLGRTKQVFLRWTAVGALSSFMENGGTGEHRPWNFDNETVDIYRSWVNIHYQLIPYLYSQGTIVTIGRNGTLMKPCDDTQAGSSQSYFLGPNIYVVPVTRDPSPGQVQRVWLPKSSTNQWINYFNTSKTYSSETFIEEDTSSLYRIPVYIEQNSLIPMYDMRQSSSLNAYRFVLWGEASVHQQSATLFTRDGQQWLLKLDYRNRKFIVQFIKQYESITKEEWIWKFCQYVNEQDFCSQDWMRLYDNASVELDFLI</sequence>
<proteinExistence type="inferred from homology"/>
<comment type="caution">
    <text evidence="8">The sequence shown here is derived from an EMBL/GenBank/DDBJ whole genome shotgun (WGS) entry which is preliminary data.</text>
</comment>
<dbReference type="Pfam" id="PF21365">
    <property type="entry name" value="Glyco_hydro_31_3rd"/>
    <property type="match status" value="1"/>
</dbReference>
<evidence type="ECO:0000256" key="4">
    <source>
        <dbReference type="RuleBase" id="RU361185"/>
    </source>
</evidence>
<evidence type="ECO:0000313" key="10">
    <source>
        <dbReference type="Proteomes" id="UP000663828"/>
    </source>
</evidence>
<dbReference type="PANTHER" id="PTHR43053:SF4">
    <property type="entry name" value="MYOGENESIS-REGULATING GLYCOSIDASE"/>
    <property type="match status" value="1"/>
</dbReference>
<dbReference type="Proteomes" id="UP000663852">
    <property type="component" value="Unassembled WGS sequence"/>
</dbReference>
<keyword evidence="3 4" id="KW-0326">Glycosidase</keyword>
<dbReference type="GO" id="GO:0004553">
    <property type="term" value="F:hydrolase activity, hydrolyzing O-glycosyl compounds"/>
    <property type="evidence" value="ECO:0007669"/>
    <property type="project" value="InterPro"/>
</dbReference>
<dbReference type="Gene3D" id="2.60.40.4040">
    <property type="match status" value="1"/>
</dbReference>
<dbReference type="GO" id="GO:0005975">
    <property type="term" value="P:carbohydrate metabolic process"/>
    <property type="evidence" value="ECO:0007669"/>
    <property type="project" value="InterPro"/>
</dbReference>
<dbReference type="SUPFAM" id="SSF51445">
    <property type="entry name" value="(Trans)glycosidases"/>
    <property type="match status" value="1"/>
</dbReference>
<evidence type="ECO:0000313" key="9">
    <source>
        <dbReference type="EMBL" id="CAF1419640.1"/>
    </source>
</evidence>
<keyword evidence="5" id="KW-0732">Signal</keyword>
<evidence type="ECO:0000256" key="5">
    <source>
        <dbReference type="SAM" id="SignalP"/>
    </source>
</evidence>
<feature type="domain" description="Glycosyl hydrolase family 31 C-terminal" evidence="7">
    <location>
        <begin position="347"/>
        <end position="427"/>
    </location>
</feature>
<keyword evidence="2 4" id="KW-0378">Hydrolase</keyword>
<name>A0A815JPJ2_ADIRI</name>
<evidence type="ECO:0000259" key="6">
    <source>
        <dbReference type="Pfam" id="PF01055"/>
    </source>
</evidence>
<dbReference type="EMBL" id="CAJNOR010003146">
    <property type="protein sequence ID" value="CAF1382527.1"/>
    <property type="molecule type" value="Genomic_DNA"/>
</dbReference>
<dbReference type="InterPro" id="IPR000322">
    <property type="entry name" value="Glyco_hydro_31_TIM"/>
</dbReference>
<reference evidence="8" key="1">
    <citation type="submission" date="2021-02" db="EMBL/GenBank/DDBJ databases">
        <authorList>
            <person name="Nowell W R."/>
        </authorList>
    </citation>
    <scope>NUCLEOTIDE SEQUENCE</scope>
</reference>
<evidence type="ECO:0000313" key="8">
    <source>
        <dbReference type="EMBL" id="CAF1382527.1"/>
    </source>
</evidence>
<feature type="domain" description="Glycoside hydrolase family 31 TIM barrel" evidence="6">
    <location>
        <begin position="33"/>
        <end position="331"/>
    </location>
</feature>
<evidence type="ECO:0000256" key="2">
    <source>
        <dbReference type="ARBA" id="ARBA00022801"/>
    </source>
</evidence>
<dbReference type="Gene3D" id="3.20.20.80">
    <property type="entry name" value="Glycosidases"/>
    <property type="match status" value="1"/>
</dbReference>
<dbReference type="InterPro" id="IPR050985">
    <property type="entry name" value="Alpha-glycosidase_related"/>
</dbReference>
<dbReference type="InterPro" id="IPR048395">
    <property type="entry name" value="Glyco_hydro_31_C"/>
</dbReference>
<dbReference type="PANTHER" id="PTHR43053">
    <property type="entry name" value="GLYCOSIDASE FAMILY 31"/>
    <property type="match status" value="1"/>
</dbReference>
<organism evidence="8 10">
    <name type="scientific">Adineta ricciae</name>
    <name type="common">Rotifer</name>
    <dbReference type="NCBI Taxonomy" id="249248"/>
    <lineage>
        <taxon>Eukaryota</taxon>
        <taxon>Metazoa</taxon>
        <taxon>Spiralia</taxon>
        <taxon>Gnathifera</taxon>
        <taxon>Rotifera</taxon>
        <taxon>Eurotatoria</taxon>
        <taxon>Bdelloidea</taxon>
        <taxon>Adinetida</taxon>
        <taxon>Adinetidae</taxon>
        <taxon>Adineta</taxon>
    </lineage>
</organism>
<evidence type="ECO:0000256" key="3">
    <source>
        <dbReference type="ARBA" id="ARBA00023295"/>
    </source>
</evidence>
<dbReference type="Pfam" id="PF01055">
    <property type="entry name" value="Glyco_hydro_31_2nd"/>
    <property type="match status" value="1"/>
</dbReference>
<accession>A0A815JPJ2</accession>
<comment type="similarity">
    <text evidence="1 4">Belongs to the glycosyl hydrolase 31 family.</text>
</comment>
<gene>
    <name evidence="9" type="ORF">EDS130_LOCUS37370</name>
    <name evidence="8" type="ORF">XAT740_LOCUS33155</name>
</gene>
<dbReference type="Proteomes" id="UP000663828">
    <property type="component" value="Unassembled WGS sequence"/>
</dbReference>
<dbReference type="AlphaFoldDB" id="A0A815JPJ2"/>
<evidence type="ECO:0000259" key="7">
    <source>
        <dbReference type="Pfam" id="PF21365"/>
    </source>
</evidence>
<dbReference type="EMBL" id="CAJNOJ010000367">
    <property type="protein sequence ID" value="CAF1419640.1"/>
    <property type="molecule type" value="Genomic_DNA"/>
</dbReference>
<feature type="signal peptide" evidence="5">
    <location>
        <begin position="1"/>
        <end position="16"/>
    </location>
</feature>
<protein>
    <submittedName>
        <fullName evidence="8">Uncharacterized protein</fullName>
    </submittedName>
</protein>
<dbReference type="OrthoDB" id="10070917at2759"/>
<keyword evidence="10" id="KW-1185">Reference proteome</keyword>
<evidence type="ECO:0000256" key="1">
    <source>
        <dbReference type="ARBA" id="ARBA00007806"/>
    </source>
</evidence>
<feature type="chain" id="PRO_5036228000" evidence="5">
    <location>
        <begin position="17"/>
        <end position="526"/>
    </location>
</feature>